<dbReference type="RefSeq" id="WP_219002137.1">
    <property type="nucleotide sequence ID" value="NZ_CP079194.1"/>
</dbReference>
<evidence type="ECO:0000256" key="7">
    <source>
        <dbReference type="ARBA" id="ARBA00023237"/>
    </source>
</evidence>
<dbReference type="GO" id="GO:0009279">
    <property type="term" value="C:cell outer membrane"/>
    <property type="evidence" value="ECO:0007669"/>
    <property type="project" value="UniProtKB-SubCell"/>
</dbReference>
<organism evidence="9 10">
    <name type="scientific">Gymnodinialimonas ceratoperidinii</name>
    <dbReference type="NCBI Taxonomy" id="2856823"/>
    <lineage>
        <taxon>Bacteria</taxon>
        <taxon>Pseudomonadati</taxon>
        <taxon>Pseudomonadota</taxon>
        <taxon>Alphaproteobacteria</taxon>
        <taxon>Rhodobacterales</taxon>
        <taxon>Paracoccaceae</taxon>
        <taxon>Gymnodinialimonas</taxon>
    </lineage>
</organism>
<evidence type="ECO:0000256" key="4">
    <source>
        <dbReference type="ARBA" id="ARBA00022452"/>
    </source>
</evidence>
<evidence type="ECO:0000256" key="6">
    <source>
        <dbReference type="ARBA" id="ARBA00023136"/>
    </source>
</evidence>
<feature type="chain" id="PRO_5034536519" evidence="8">
    <location>
        <begin position="36"/>
        <end position="456"/>
    </location>
</feature>
<dbReference type="KEGG" id="gce:KYE46_16370"/>
<dbReference type="GO" id="GO:0015562">
    <property type="term" value="F:efflux transmembrane transporter activity"/>
    <property type="evidence" value="ECO:0007669"/>
    <property type="project" value="InterPro"/>
</dbReference>
<keyword evidence="4" id="KW-1134">Transmembrane beta strand</keyword>
<dbReference type="InterPro" id="IPR051906">
    <property type="entry name" value="TolC-like"/>
</dbReference>
<comment type="subcellular location">
    <subcellularLocation>
        <location evidence="1">Cell outer membrane</location>
    </subcellularLocation>
</comment>
<keyword evidence="7" id="KW-0998">Cell outer membrane</keyword>
<gene>
    <name evidence="9" type="ORF">KYE46_16370</name>
</gene>
<dbReference type="Proteomes" id="UP000825009">
    <property type="component" value="Chromosome"/>
</dbReference>
<sequence length="456" mass="49747">MLMNASAAAKAIARKVGVVAAAACIAGFGAFSADAQTVTLTDAYQRMLDREVQYQILDLELDVAAELVQQARGERRPRVGLRIQYINTQQEILSQDNGTFQEGSSEYPTTRVTFSVRQPLYDAVRFRALPLARAEAELVSAQAAVARNELSGMLINAYLDVARSQIGVEQARILVRARAQLEQDIRLQVDAGRLEADQLYRAQGDVLEARVVESERDLDLTNALFELYRFTGSDVTGVAYAGASVGIPSYNDLVGTFSAARLLELSPAIQVARAEVAVAERQLEVVRASFRPTANVTLEFENEETEGSLFGGGSNVQSTELGVDLNWSIYEGGTRRSRVREAEARLEIANLRVQQITELSQRRYEGLTSALESSLRAVNAIGSEAGAAQRRLSAAVQQENAGRIGPEAALEARLRRDTLALQAQIARLRVVQLQAQILALFGALDVDTLSRDFRGS</sequence>
<keyword evidence="5" id="KW-0812">Transmembrane</keyword>
<evidence type="ECO:0000256" key="2">
    <source>
        <dbReference type="ARBA" id="ARBA00007613"/>
    </source>
</evidence>
<dbReference type="AlphaFoldDB" id="A0A8F6YCL9"/>
<evidence type="ECO:0000313" key="10">
    <source>
        <dbReference type="Proteomes" id="UP000825009"/>
    </source>
</evidence>
<evidence type="ECO:0000256" key="5">
    <source>
        <dbReference type="ARBA" id="ARBA00022692"/>
    </source>
</evidence>
<keyword evidence="3" id="KW-0813">Transport</keyword>
<name>A0A8F6YCL9_9RHOB</name>
<evidence type="ECO:0000256" key="8">
    <source>
        <dbReference type="SAM" id="SignalP"/>
    </source>
</evidence>
<keyword evidence="6" id="KW-0472">Membrane</keyword>
<protein>
    <submittedName>
        <fullName evidence="9">TolC family protein</fullName>
    </submittedName>
</protein>
<evidence type="ECO:0000256" key="1">
    <source>
        <dbReference type="ARBA" id="ARBA00004442"/>
    </source>
</evidence>
<keyword evidence="10" id="KW-1185">Reference proteome</keyword>
<reference evidence="9 10" key="1">
    <citation type="submission" date="2021-07" db="EMBL/GenBank/DDBJ databases">
        <title>A novel Jannaschia species isolated from marine dinoflagellate Ceratoperidinium margalefii.</title>
        <authorList>
            <person name="Jiang Y."/>
            <person name="Li Z."/>
        </authorList>
    </citation>
    <scope>NUCLEOTIDE SEQUENCE [LARGE SCALE GENOMIC DNA]</scope>
    <source>
        <strain evidence="9 10">J12C1-MA-4</strain>
    </source>
</reference>
<dbReference type="EMBL" id="CP079194">
    <property type="protein sequence ID" value="QXT39475.1"/>
    <property type="molecule type" value="Genomic_DNA"/>
</dbReference>
<dbReference type="InterPro" id="IPR003423">
    <property type="entry name" value="OMP_efflux"/>
</dbReference>
<feature type="signal peptide" evidence="8">
    <location>
        <begin position="1"/>
        <end position="35"/>
    </location>
</feature>
<comment type="similarity">
    <text evidence="2">Belongs to the outer membrane factor (OMF) (TC 1.B.17) family.</text>
</comment>
<proteinExistence type="inferred from homology"/>
<accession>A0A8F6YCL9</accession>
<keyword evidence="8" id="KW-0732">Signal</keyword>
<evidence type="ECO:0000313" key="9">
    <source>
        <dbReference type="EMBL" id="QXT39475.1"/>
    </source>
</evidence>
<dbReference type="Pfam" id="PF02321">
    <property type="entry name" value="OEP"/>
    <property type="match status" value="1"/>
</dbReference>
<dbReference type="GO" id="GO:0015288">
    <property type="term" value="F:porin activity"/>
    <property type="evidence" value="ECO:0007669"/>
    <property type="project" value="TreeGrafter"/>
</dbReference>
<dbReference type="PANTHER" id="PTHR30026:SF20">
    <property type="entry name" value="OUTER MEMBRANE PROTEIN TOLC"/>
    <property type="match status" value="1"/>
</dbReference>
<dbReference type="GO" id="GO:1990281">
    <property type="term" value="C:efflux pump complex"/>
    <property type="evidence" value="ECO:0007669"/>
    <property type="project" value="TreeGrafter"/>
</dbReference>
<dbReference type="PANTHER" id="PTHR30026">
    <property type="entry name" value="OUTER MEMBRANE PROTEIN TOLC"/>
    <property type="match status" value="1"/>
</dbReference>
<evidence type="ECO:0000256" key="3">
    <source>
        <dbReference type="ARBA" id="ARBA00022448"/>
    </source>
</evidence>